<name>K1QCU5_MAGGI</name>
<accession>K1QCU5</accession>
<proteinExistence type="predicted"/>
<dbReference type="EMBL" id="JH817008">
    <property type="protein sequence ID" value="EKC19341.1"/>
    <property type="molecule type" value="Genomic_DNA"/>
</dbReference>
<gene>
    <name evidence="1" type="ORF">CGI_10008843</name>
</gene>
<protein>
    <submittedName>
        <fullName evidence="1">Uncharacterized protein</fullName>
    </submittedName>
</protein>
<evidence type="ECO:0000313" key="1">
    <source>
        <dbReference type="EMBL" id="EKC19341.1"/>
    </source>
</evidence>
<dbReference type="HOGENOM" id="CLU_2887928_0_0_1"/>
<dbReference type="InParanoid" id="K1QCU5"/>
<reference evidence="1" key="1">
    <citation type="journal article" date="2012" name="Nature">
        <title>The oyster genome reveals stress adaptation and complexity of shell formation.</title>
        <authorList>
            <person name="Zhang G."/>
            <person name="Fang X."/>
            <person name="Guo X."/>
            <person name="Li L."/>
            <person name="Luo R."/>
            <person name="Xu F."/>
            <person name="Yang P."/>
            <person name="Zhang L."/>
            <person name="Wang X."/>
            <person name="Qi H."/>
            <person name="Xiong Z."/>
            <person name="Que H."/>
            <person name="Xie Y."/>
            <person name="Holland P.W."/>
            <person name="Paps J."/>
            <person name="Zhu Y."/>
            <person name="Wu F."/>
            <person name="Chen Y."/>
            <person name="Wang J."/>
            <person name="Peng C."/>
            <person name="Meng J."/>
            <person name="Yang L."/>
            <person name="Liu J."/>
            <person name="Wen B."/>
            <person name="Zhang N."/>
            <person name="Huang Z."/>
            <person name="Zhu Q."/>
            <person name="Feng Y."/>
            <person name="Mount A."/>
            <person name="Hedgecock D."/>
            <person name="Xu Z."/>
            <person name="Liu Y."/>
            <person name="Domazet-Loso T."/>
            <person name="Du Y."/>
            <person name="Sun X."/>
            <person name="Zhang S."/>
            <person name="Liu B."/>
            <person name="Cheng P."/>
            <person name="Jiang X."/>
            <person name="Li J."/>
            <person name="Fan D."/>
            <person name="Wang W."/>
            <person name="Fu W."/>
            <person name="Wang T."/>
            <person name="Wang B."/>
            <person name="Zhang J."/>
            <person name="Peng Z."/>
            <person name="Li Y."/>
            <person name="Li N."/>
            <person name="Wang J."/>
            <person name="Chen M."/>
            <person name="He Y."/>
            <person name="Tan F."/>
            <person name="Song X."/>
            <person name="Zheng Q."/>
            <person name="Huang R."/>
            <person name="Yang H."/>
            <person name="Du X."/>
            <person name="Chen L."/>
            <person name="Yang M."/>
            <person name="Gaffney P.M."/>
            <person name="Wang S."/>
            <person name="Luo L."/>
            <person name="She Z."/>
            <person name="Ming Y."/>
            <person name="Huang W."/>
            <person name="Zhang S."/>
            <person name="Huang B."/>
            <person name="Zhang Y."/>
            <person name="Qu T."/>
            <person name="Ni P."/>
            <person name="Miao G."/>
            <person name="Wang J."/>
            <person name="Wang Q."/>
            <person name="Steinberg C.E."/>
            <person name="Wang H."/>
            <person name="Li N."/>
            <person name="Qian L."/>
            <person name="Zhang G."/>
            <person name="Li Y."/>
            <person name="Yang H."/>
            <person name="Liu X."/>
            <person name="Wang J."/>
            <person name="Yin Y."/>
            <person name="Wang J."/>
        </authorList>
    </citation>
    <scope>NUCLEOTIDE SEQUENCE [LARGE SCALE GENOMIC DNA]</scope>
    <source>
        <strain evidence="1">05x7-T-G4-1.051#20</strain>
    </source>
</reference>
<sequence>MKSTEKKSYKRYDNWTGHCAEFNLGGATVQDNYDADCTKHDPPCPSSYSSAEAYKYGLDIWKR</sequence>
<organism evidence="1">
    <name type="scientific">Magallana gigas</name>
    <name type="common">Pacific oyster</name>
    <name type="synonym">Crassostrea gigas</name>
    <dbReference type="NCBI Taxonomy" id="29159"/>
    <lineage>
        <taxon>Eukaryota</taxon>
        <taxon>Metazoa</taxon>
        <taxon>Spiralia</taxon>
        <taxon>Lophotrochozoa</taxon>
        <taxon>Mollusca</taxon>
        <taxon>Bivalvia</taxon>
        <taxon>Autobranchia</taxon>
        <taxon>Pteriomorphia</taxon>
        <taxon>Ostreida</taxon>
        <taxon>Ostreoidea</taxon>
        <taxon>Ostreidae</taxon>
        <taxon>Magallana</taxon>
    </lineage>
</organism>
<dbReference type="AlphaFoldDB" id="K1QCU5"/>